<dbReference type="UniPathway" id="UPA00121">
    <property type="reaction ID" value="UER00345"/>
</dbReference>
<feature type="site" description="Essential for prephenate dehydratase activity" evidence="9">
    <location>
        <position position="188"/>
    </location>
</feature>
<dbReference type="CDD" id="cd04905">
    <property type="entry name" value="ACT_CM-PDT"/>
    <property type="match status" value="1"/>
</dbReference>
<gene>
    <name evidence="10" type="primary">pheA</name>
    <name evidence="13" type="ORF">DAD186_19680</name>
</gene>
<evidence type="ECO:0000256" key="5">
    <source>
        <dbReference type="ARBA" id="ARBA00023141"/>
    </source>
</evidence>
<dbReference type="PATRIC" id="fig|1630135.4.peg.1964"/>
<evidence type="ECO:0000256" key="3">
    <source>
        <dbReference type="ARBA" id="ARBA00021872"/>
    </source>
</evidence>
<evidence type="ECO:0000256" key="8">
    <source>
        <dbReference type="ARBA" id="ARBA00047848"/>
    </source>
</evidence>
<dbReference type="InterPro" id="IPR002912">
    <property type="entry name" value="ACT_dom"/>
</dbReference>
<dbReference type="PANTHER" id="PTHR21022">
    <property type="entry name" value="PREPHENATE DEHYDRATASE P PROTEIN"/>
    <property type="match status" value="1"/>
</dbReference>
<evidence type="ECO:0000259" key="11">
    <source>
        <dbReference type="PROSITE" id="PS51171"/>
    </source>
</evidence>
<sequence length="322" mass="34168">MRYGFLGPETTFTHQALLQALMGPLPVRPDDGEQTLVPYRSVAEAIGDLVASEVDAMMAPIENSVEGGVSGTLDVLAATGGITIVAEQIVPITFVLATRVPSSLENLEAVYSHPHAQAQCQAFVRENLPGASPQPALSTAAAAREIAELDDADPRARTAAAICSPLAAEHFGLHIVAEGIEDTKGAETRFVLVERDGLIPARTGADKTTIVAHLAHDRSGSLLEMLEVLSSNGVNLSRIESRPIGDALGRYSFSLDLEGHLEDRRVASALRGLHRICSRLVFLGSYGRADGSVPYVVDHNADTAYEEARGFVAGLEALIARD</sequence>
<evidence type="ECO:0000256" key="7">
    <source>
        <dbReference type="ARBA" id="ARBA00023239"/>
    </source>
</evidence>
<dbReference type="GO" id="GO:0009094">
    <property type="term" value="P:L-phenylalanine biosynthetic process"/>
    <property type="evidence" value="ECO:0007669"/>
    <property type="project" value="UniProtKB-UniPathway"/>
</dbReference>
<dbReference type="Gene3D" id="3.30.70.260">
    <property type="match status" value="1"/>
</dbReference>
<comment type="catalytic activity">
    <reaction evidence="8 10">
        <text>prephenate + H(+) = 3-phenylpyruvate + CO2 + H2O</text>
        <dbReference type="Rhea" id="RHEA:21648"/>
        <dbReference type="ChEBI" id="CHEBI:15377"/>
        <dbReference type="ChEBI" id="CHEBI:15378"/>
        <dbReference type="ChEBI" id="CHEBI:16526"/>
        <dbReference type="ChEBI" id="CHEBI:18005"/>
        <dbReference type="ChEBI" id="CHEBI:29934"/>
        <dbReference type="EC" id="4.2.1.51"/>
    </reaction>
</comment>
<dbReference type="STRING" id="1630135.DAD186_19680"/>
<dbReference type="PROSITE" id="PS51171">
    <property type="entry name" value="PREPHENATE_DEHYDR_3"/>
    <property type="match status" value="1"/>
</dbReference>
<keyword evidence="7 10" id="KW-0456">Lyase</keyword>
<dbReference type="PROSITE" id="PS00857">
    <property type="entry name" value="PREPHENATE_DEHYDR_1"/>
    <property type="match status" value="1"/>
</dbReference>
<dbReference type="PANTHER" id="PTHR21022:SF19">
    <property type="entry name" value="PREPHENATE DEHYDRATASE-RELATED"/>
    <property type="match status" value="1"/>
</dbReference>
<dbReference type="GO" id="GO:0005737">
    <property type="term" value="C:cytoplasm"/>
    <property type="evidence" value="ECO:0007669"/>
    <property type="project" value="TreeGrafter"/>
</dbReference>
<keyword evidence="6 10" id="KW-0584">Phenylalanine biosynthesis</keyword>
<organism evidence="13 14">
    <name type="scientific">Dermabacter vaginalis</name>
    <dbReference type="NCBI Taxonomy" id="1630135"/>
    <lineage>
        <taxon>Bacteria</taxon>
        <taxon>Bacillati</taxon>
        <taxon>Actinomycetota</taxon>
        <taxon>Actinomycetes</taxon>
        <taxon>Micrococcales</taxon>
        <taxon>Dermabacteraceae</taxon>
        <taxon>Dermabacter</taxon>
    </lineage>
</organism>
<protein>
    <recommendedName>
        <fullName evidence="3 10">Prephenate dehydratase</fullName>
        <shortName evidence="10">PDT</shortName>
        <ecNumber evidence="2 10">4.2.1.51</ecNumber>
    </recommendedName>
</protein>
<dbReference type="AlphaFoldDB" id="A0A1B0ZKV1"/>
<accession>A0A1B0ZKV1</accession>
<evidence type="ECO:0000256" key="9">
    <source>
        <dbReference type="PIRSR" id="PIRSR001500-2"/>
    </source>
</evidence>
<dbReference type="EC" id="4.2.1.51" evidence="2 10"/>
<dbReference type="Pfam" id="PF01842">
    <property type="entry name" value="ACT"/>
    <property type="match status" value="1"/>
</dbReference>
<feature type="domain" description="Prephenate dehydratase" evidence="11">
    <location>
        <begin position="2"/>
        <end position="195"/>
    </location>
</feature>
<dbReference type="EMBL" id="CP012117">
    <property type="protein sequence ID" value="ANP28518.1"/>
    <property type="molecule type" value="Genomic_DNA"/>
</dbReference>
<dbReference type="Gene3D" id="3.40.190.10">
    <property type="entry name" value="Periplasmic binding protein-like II"/>
    <property type="match status" value="2"/>
</dbReference>
<dbReference type="SUPFAM" id="SSF55021">
    <property type="entry name" value="ACT-like"/>
    <property type="match status" value="1"/>
</dbReference>
<dbReference type="KEGG" id="dva:DAD186_19680"/>
<evidence type="ECO:0000256" key="10">
    <source>
        <dbReference type="RuleBase" id="RU361254"/>
    </source>
</evidence>
<dbReference type="InterPro" id="IPR045865">
    <property type="entry name" value="ACT-like_dom_sf"/>
</dbReference>
<evidence type="ECO:0000313" key="13">
    <source>
        <dbReference type="EMBL" id="ANP28518.1"/>
    </source>
</evidence>
<evidence type="ECO:0000256" key="2">
    <source>
        <dbReference type="ARBA" id="ARBA00013147"/>
    </source>
</evidence>
<evidence type="ECO:0000259" key="12">
    <source>
        <dbReference type="PROSITE" id="PS51671"/>
    </source>
</evidence>
<dbReference type="RefSeq" id="WP_065248493.1">
    <property type="nucleotide sequence ID" value="NZ_CP012117.1"/>
</dbReference>
<dbReference type="NCBIfam" id="NF008865">
    <property type="entry name" value="PRK11898.1"/>
    <property type="match status" value="1"/>
</dbReference>
<evidence type="ECO:0000256" key="6">
    <source>
        <dbReference type="ARBA" id="ARBA00023222"/>
    </source>
</evidence>
<dbReference type="Pfam" id="PF00800">
    <property type="entry name" value="PDT"/>
    <property type="match status" value="1"/>
</dbReference>
<feature type="domain" description="ACT" evidence="12">
    <location>
        <begin position="210"/>
        <end position="287"/>
    </location>
</feature>
<evidence type="ECO:0000256" key="4">
    <source>
        <dbReference type="ARBA" id="ARBA00022605"/>
    </source>
</evidence>
<dbReference type="SUPFAM" id="SSF53850">
    <property type="entry name" value="Periplasmic binding protein-like II"/>
    <property type="match status" value="1"/>
</dbReference>
<keyword evidence="4 10" id="KW-0028">Amino-acid biosynthesis</keyword>
<dbReference type="PROSITE" id="PS00858">
    <property type="entry name" value="PREPHENATE_DEHYDR_2"/>
    <property type="match status" value="1"/>
</dbReference>
<dbReference type="PROSITE" id="PS51671">
    <property type="entry name" value="ACT"/>
    <property type="match status" value="1"/>
</dbReference>
<dbReference type="GO" id="GO:0004664">
    <property type="term" value="F:prephenate dehydratase activity"/>
    <property type="evidence" value="ECO:0007669"/>
    <property type="project" value="UniProtKB-UniRule"/>
</dbReference>
<name>A0A1B0ZKV1_9MICO</name>
<proteinExistence type="predicted"/>
<dbReference type="Proteomes" id="UP000092596">
    <property type="component" value="Chromosome"/>
</dbReference>
<dbReference type="InterPro" id="IPR018528">
    <property type="entry name" value="Preph_deHydtase_CS"/>
</dbReference>
<dbReference type="InterPro" id="IPR001086">
    <property type="entry name" value="Preph_deHydtase"/>
</dbReference>
<comment type="pathway">
    <text evidence="1 10">Amino-acid biosynthesis; L-phenylalanine biosynthesis; phenylpyruvate from prephenate: step 1/1.</text>
</comment>
<dbReference type="InterPro" id="IPR008242">
    <property type="entry name" value="Chor_mutase/pphenate_deHydtase"/>
</dbReference>
<reference evidence="13 14" key="1">
    <citation type="submission" date="2015-06" db="EMBL/GenBank/DDBJ databases">
        <title>Investigation of pathophysiology for high-risk pregnancy and development of treatment modality based on it.</title>
        <authorList>
            <person name="Kim B.-C."/>
            <person name="Lim S."/>
        </authorList>
    </citation>
    <scope>NUCLEOTIDE SEQUENCE [LARGE SCALE GENOMIC DNA]</scope>
    <source>
        <strain evidence="13 14">AD1-86</strain>
    </source>
</reference>
<dbReference type="CDD" id="cd13632">
    <property type="entry name" value="PBP2_Aa-PDT_like"/>
    <property type="match status" value="1"/>
</dbReference>
<dbReference type="PIRSF" id="PIRSF001500">
    <property type="entry name" value="Chor_mut_pdt_Ppr"/>
    <property type="match status" value="1"/>
</dbReference>
<evidence type="ECO:0000256" key="1">
    <source>
        <dbReference type="ARBA" id="ARBA00004741"/>
    </source>
</evidence>
<evidence type="ECO:0000313" key="14">
    <source>
        <dbReference type="Proteomes" id="UP000092596"/>
    </source>
</evidence>
<keyword evidence="5 10" id="KW-0057">Aromatic amino acid biosynthesis</keyword>